<evidence type="ECO:0000256" key="3">
    <source>
        <dbReference type="ARBA" id="ARBA00022448"/>
    </source>
</evidence>
<dbReference type="STRING" id="1230460.C495_16228"/>
<dbReference type="InterPro" id="IPR003148">
    <property type="entry name" value="RCK_N"/>
</dbReference>
<dbReference type="PATRIC" id="fig|1230460.4.peg.3306"/>
<dbReference type="GO" id="GO:0015297">
    <property type="term" value="F:antiporter activity"/>
    <property type="evidence" value="ECO:0007669"/>
    <property type="project" value="InterPro"/>
</dbReference>
<feature type="transmembrane region" description="Helical" evidence="7">
    <location>
        <begin position="29"/>
        <end position="46"/>
    </location>
</feature>
<dbReference type="Gene3D" id="1.20.1530.20">
    <property type="match status" value="1"/>
</dbReference>
<dbReference type="Pfam" id="PF00999">
    <property type="entry name" value="Na_H_Exchanger"/>
    <property type="match status" value="1"/>
</dbReference>
<dbReference type="PANTHER" id="PTHR42751:SF3">
    <property type="entry name" value="SODIUM_GLUTAMATE SYMPORTER"/>
    <property type="match status" value="1"/>
</dbReference>
<feature type="transmembrane region" description="Helical" evidence="7">
    <location>
        <begin position="213"/>
        <end position="239"/>
    </location>
</feature>
<proteinExistence type="inferred from homology"/>
<dbReference type="InterPro" id="IPR036291">
    <property type="entry name" value="NAD(P)-bd_dom_sf"/>
</dbReference>
<dbReference type="GO" id="GO:0006813">
    <property type="term" value="P:potassium ion transport"/>
    <property type="evidence" value="ECO:0007669"/>
    <property type="project" value="InterPro"/>
</dbReference>
<dbReference type="EMBL" id="AOHX01000047">
    <property type="protein sequence ID" value="ELY42112.1"/>
    <property type="molecule type" value="Genomic_DNA"/>
</dbReference>
<comment type="subcellular location">
    <subcellularLocation>
        <location evidence="1">Membrane</location>
        <topology evidence="1">Multi-pass membrane protein</topology>
    </subcellularLocation>
</comment>
<gene>
    <name evidence="10" type="ORF">C495_16228</name>
</gene>
<evidence type="ECO:0000256" key="6">
    <source>
        <dbReference type="ARBA" id="ARBA00023136"/>
    </source>
</evidence>
<dbReference type="eggNOG" id="arCOG01955">
    <property type="taxonomic scope" value="Archaea"/>
</dbReference>
<evidence type="ECO:0000259" key="9">
    <source>
        <dbReference type="Pfam" id="PF02254"/>
    </source>
</evidence>
<keyword evidence="11" id="KW-1185">Reference proteome</keyword>
<evidence type="ECO:0000256" key="1">
    <source>
        <dbReference type="ARBA" id="ARBA00004141"/>
    </source>
</evidence>
<name>L9VYL6_9EURY</name>
<evidence type="ECO:0000256" key="4">
    <source>
        <dbReference type="ARBA" id="ARBA00022692"/>
    </source>
</evidence>
<comment type="similarity">
    <text evidence="2">Belongs to the monovalent cation:proton antiporter 2 (CPA2) transporter (TC 2.A.37) family.</text>
</comment>
<dbReference type="SUPFAM" id="SSF51735">
    <property type="entry name" value="NAD(P)-binding Rossmann-fold domains"/>
    <property type="match status" value="1"/>
</dbReference>
<feature type="transmembrane region" description="Helical" evidence="7">
    <location>
        <begin position="52"/>
        <end position="70"/>
    </location>
</feature>
<dbReference type="InterPro" id="IPR006153">
    <property type="entry name" value="Cation/H_exchanger_TM"/>
</dbReference>
<sequence>MTDLLTAVSIIFIIAGPFLLVANRFKLPTVPLLILAGIIAGLFIDEGATLELAQYGIALLVFSFGLSIQFSAVRTVFADSEVAAVGQVFVIGTLGVGSGLVLGVPLAESIYLGIAAALSSTIVGTALLDTEIRRNLVHGRLAKSIHFIQDLLAIVFLLVLGAGTLAADPIAAQLGYGLALLAAAVLVNRYLFDMIGRFAGGSDELMIISVISLLVVFVGAAESAGISIVVGAFAAGLAVRHEPTEYLGLFNGLESIKDFFVAIFFLTVGALVAFPTLEKLLIVAVLVVLTGVVKPAVATAILMYKGYEARSATLTSLSTDQVSEFALIIAIEALLLGLLSQLVFDAIIFAAAVTMITSSVSQRYDERIHRGLASRGLLRGTYGKIDEWSAVPETISDHVIIAGYGRQGRFLAETCERLGQPYVVIENDPVRRRTVESECAAFVFGDAMESYTWEKANAEEAKLIVSTVDSEPVSRRLLSLEFSADVILRESDRTTALDLFEAGALYVSVSELLAGQRLSQQLQDVLDGKLTPAELRDEQLTDLRPRTDAVSHRQR</sequence>
<keyword evidence="4 7" id="KW-0812">Transmembrane</keyword>
<feature type="transmembrane region" description="Helical" evidence="7">
    <location>
        <begin position="284"/>
        <end position="305"/>
    </location>
</feature>
<dbReference type="PANTHER" id="PTHR42751">
    <property type="entry name" value="SODIUM/HYDROGEN EXCHANGER FAMILY/TRKA DOMAIN PROTEIN"/>
    <property type="match status" value="1"/>
</dbReference>
<feature type="transmembrane region" description="Helical" evidence="7">
    <location>
        <begin position="110"/>
        <end position="128"/>
    </location>
</feature>
<evidence type="ECO:0000256" key="5">
    <source>
        <dbReference type="ARBA" id="ARBA00022989"/>
    </source>
</evidence>
<dbReference type="InterPro" id="IPR038770">
    <property type="entry name" value="Na+/solute_symporter_sf"/>
</dbReference>
<feature type="domain" description="RCK N-terminal" evidence="9">
    <location>
        <begin position="399"/>
        <end position="477"/>
    </location>
</feature>
<evidence type="ECO:0000313" key="11">
    <source>
        <dbReference type="Proteomes" id="UP000011661"/>
    </source>
</evidence>
<feature type="transmembrane region" description="Helical" evidence="7">
    <location>
        <begin position="6"/>
        <end position="22"/>
    </location>
</feature>
<feature type="transmembrane region" description="Helical" evidence="7">
    <location>
        <begin position="148"/>
        <end position="167"/>
    </location>
</feature>
<keyword evidence="3" id="KW-0813">Transport</keyword>
<dbReference type="Proteomes" id="UP000011661">
    <property type="component" value="Unassembled WGS sequence"/>
</dbReference>
<reference evidence="10 11" key="1">
    <citation type="journal article" date="2014" name="PLoS Genet.">
        <title>Phylogenetically driven sequencing of extremely halophilic archaea reveals strategies for static and dynamic osmo-response.</title>
        <authorList>
            <person name="Becker E.A."/>
            <person name="Seitzer P.M."/>
            <person name="Tritt A."/>
            <person name="Larsen D."/>
            <person name="Krusor M."/>
            <person name="Yao A.I."/>
            <person name="Wu D."/>
            <person name="Madern D."/>
            <person name="Eisen J.A."/>
            <person name="Darling A.E."/>
            <person name="Facciotti M.T."/>
        </authorList>
    </citation>
    <scope>NUCLEOTIDE SEQUENCE [LARGE SCALE GENOMIC DNA]</scope>
    <source>
        <strain evidence="10 11">JCM 14089</strain>
    </source>
</reference>
<accession>L9VYL6</accession>
<dbReference type="OrthoDB" id="43518at2157"/>
<comment type="caution">
    <text evidence="10">The sequence shown here is derived from an EMBL/GenBank/DDBJ whole genome shotgun (WGS) entry which is preliminary data.</text>
</comment>
<feature type="transmembrane region" description="Helical" evidence="7">
    <location>
        <begin position="259"/>
        <end position="277"/>
    </location>
</feature>
<dbReference type="RefSeq" id="WP_008164764.1">
    <property type="nucleotide sequence ID" value="NZ_AOHX01000047.1"/>
</dbReference>
<protein>
    <submittedName>
        <fullName evidence="10">Sodium/hydrogen exchanger</fullName>
    </submittedName>
</protein>
<feature type="transmembrane region" description="Helical" evidence="7">
    <location>
        <begin position="325"/>
        <end position="353"/>
    </location>
</feature>
<dbReference type="Gene3D" id="3.40.50.720">
    <property type="entry name" value="NAD(P)-binding Rossmann-like Domain"/>
    <property type="match status" value="1"/>
</dbReference>
<feature type="domain" description="Cation/H+ exchanger transmembrane" evidence="8">
    <location>
        <begin position="14"/>
        <end position="356"/>
    </location>
</feature>
<keyword evidence="5 7" id="KW-1133">Transmembrane helix</keyword>
<dbReference type="GO" id="GO:1902600">
    <property type="term" value="P:proton transmembrane transport"/>
    <property type="evidence" value="ECO:0007669"/>
    <property type="project" value="InterPro"/>
</dbReference>
<dbReference type="GO" id="GO:0016020">
    <property type="term" value="C:membrane"/>
    <property type="evidence" value="ECO:0007669"/>
    <property type="project" value="UniProtKB-SubCell"/>
</dbReference>
<feature type="transmembrane region" description="Helical" evidence="7">
    <location>
        <begin position="173"/>
        <end position="192"/>
    </location>
</feature>
<evidence type="ECO:0000313" key="10">
    <source>
        <dbReference type="EMBL" id="ELY42112.1"/>
    </source>
</evidence>
<keyword evidence="6 7" id="KW-0472">Membrane</keyword>
<dbReference type="AlphaFoldDB" id="L9VYL6"/>
<feature type="transmembrane region" description="Helical" evidence="7">
    <location>
        <begin position="82"/>
        <end position="104"/>
    </location>
</feature>
<organism evidence="10 11">
    <name type="scientific">Natronorubrum sulfidifaciens JCM 14089</name>
    <dbReference type="NCBI Taxonomy" id="1230460"/>
    <lineage>
        <taxon>Archaea</taxon>
        <taxon>Methanobacteriati</taxon>
        <taxon>Methanobacteriota</taxon>
        <taxon>Stenosarchaea group</taxon>
        <taxon>Halobacteria</taxon>
        <taxon>Halobacteriales</taxon>
        <taxon>Natrialbaceae</taxon>
        <taxon>Natronorubrum</taxon>
    </lineage>
</organism>
<evidence type="ECO:0000256" key="2">
    <source>
        <dbReference type="ARBA" id="ARBA00005551"/>
    </source>
</evidence>
<evidence type="ECO:0000259" key="8">
    <source>
        <dbReference type="Pfam" id="PF00999"/>
    </source>
</evidence>
<evidence type="ECO:0000256" key="7">
    <source>
        <dbReference type="SAM" id="Phobius"/>
    </source>
</evidence>
<dbReference type="Pfam" id="PF02254">
    <property type="entry name" value="TrkA_N"/>
    <property type="match status" value="1"/>
</dbReference>